<feature type="transmembrane region" description="Helical" evidence="1">
    <location>
        <begin position="80"/>
        <end position="113"/>
    </location>
</feature>
<dbReference type="AlphaFoldDB" id="A0A6N9Q6Z3"/>
<reference evidence="3 4" key="1">
    <citation type="submission" date="2019-01" db="EMBL/GenBank/DDBJ databases">
        <title>Chengkuizengella sp. nov., isolated from deep-sea sediment of East Pacific Ocean.</title>
        <authorList>
            <person name="Yang J."/>
            <person name="Lai Q."/>
            <person name="Shao Z."/>
        </authorList>
    </citation>
    <scope>NUCLEOTIDE SEQUENCE [LARGE SCALE GENOMIC DNA]</scope>
    <source>
        <strain evidence="3 4">YPA3-1-1</strain>
    </source>
</reference>
<evidence type="ECO:0000313" key="3">
    <source>
        <dbReference type="EMBL" id="NBI30394.1"/>
    </source>
</evidence>
<comment type="caution">
    <text evidence="3">The sequence shown here is derived from an EMBL/GenBank/DDBJ whole genome shotgun (WGS) entry which is preliminary data.</text>
</comment>
<dbReference type="Proteomes" id="UP000448943">
    <property type="component" value="Unassembled WGS sequence"/>
</dbReference>
<dbReference type="PANTHER" id="PTHR30590:SF2">
    <property type="entry name" value="INNER MEMBRANE PROTEIN"/>
    <property type="match status" value="1"/>
</dbReference>
<name>A0A6N9Q6Z3_9BACL</name>
<keyword evidence="4" id="KW-1185">Reference proteome</keyword>
<feature type="transmembrane region" description="Helical" evidence="1">
    <location>
        <begin position="336"/>
        <end position="360"/>
    </location>
</feature>
<organism evidence="3 4">
    <name type="scientific">Chengkuizengella marina</name>
    <dbReference type="NCBI Taxonomy" id="2507566"/>
    <lineage>
        <taxon>Bacteria</taxon>
        <taxon>Bacillati</taxon>
        <taxon>Bacillota</taxon>
        <taxon>Bacilli</taxon>
        <taxon>Bacillales</taxon>
        <taxon>Paenibacillaceae</taxon>
        <taxon>Chengkuizengella</taxon>
    </lineage>
</organism>
<feature type="transmembrane region" description="Helical" evidence="1">
    <location>
        <begin position="46"/>
        <end position="65"/>
    </location>
</feature>
<sequence>MGILISNMPYFQSPQLYNDLLVDQVWTHVLDPYIDKIYVVFIQGKFYTMFSFLFGIGFIIFMNRVEQSANKPTLLYSRRLIALLVIGIIHALFIWWGDILVTYAFLGFILLLFNNLKPNLYLTFGIGLVAVFNFLMYWSAMIMGQYGNGKGGSDYSSLEMIEIQNKISTSVLHYGEGTIYEIISQNVYDWFYVAPLGIISSLFLIFPMFLIGAYFGKQNIFTKMSDHVNLFKKIWIWSFIFGSILQIVKLWAYPHINELPFSVYTFWYYLGISVGDPLFSFFYLTSIVLLFQRNFIKNIWIHLSRVGRMALSHYLFQSVICVFIFYNVGLGLYGKIGFALGLLLAIIIYSVQVWLSAVWFKKFRYGPFEWILRMFTYGSKITIRRGK</sequence>
<keyword evidence="1" id="KW-0472">Membrane</keyword>
<dbReference type="Pfam" id="PF04235">
    <property type="entry name" value="DUF418"/>
    <property type="match status" value="1"/>
</dbReference>
<accession>A0A6N9Q6Z3</accession>
<feature type="transmembrane region" description="Helical" evidence="1">
    <location>
        <begin position="234"/>
        <end position="254"/>
    </location>
</feature>
<keyword evidence="1" id="KW-0812">Transmembrane</keyword>
<dbReference type="InterPro" id="IPR007349">
    <property type="entry name" value="DUF418"/>
</dbReference>
<evidence type="ECO:0000256" key="1">
    <source>
        <dbReference type="SAM" id="Phobius"/>
    </source>
</evidence>
<gene>
    <name evidence="3" type="ORF">ERL59_15705</name>
</gene>
<dbReference type="PANTHER" id="PTHR30590">
    <property type="entry name" value="INNER MEMBRANE PROTEIN"/>
    <property type="match status" value="1"/>
</dbReference>
<dbReference type="RefSeq" id="WP_160647207.1">
    <property type="nucleotide sequence ID" value="NZ_SIJB01000032.1"/>
</dbReference>
<evidence type="ECO:0000313" key="4">
    <source>
        <dbReference type="Proteomes" id="UP000448943"/>
    </source>
</evidence>
<dbReference type="EMBL" id="SIJB01000032">
    <property type="protein sequence ID" value="NBI30394.1"/>
    <property type="molecule type" value="Genomic_DNA"/>
</dbReference>
<evidence type="ECO:0000259" key="2">
    <source>
        <dbReference type="Pfam" id="PF04235"/>
    </source>
</evidence>
<feature type="transmembrane region" description="Helical" evidence="1">
    <location>
        <begin position="190"/>
        <end position="214"/>
    </location>
</feature>
<feature type="transmembrane region" description="Helical" evidence="1">
    <location>
        <begin position="311"/>
        <end position="330"/>
    </location>
</feature>
<feature type="domain" description="DUF418" evidence="2">
    <location>
        <begin position="215"/>
        <end position="378"/>
    </location>
</feature>
<dbReference type="OrthoDB" id="9807744at2"/>
<feature type="transmembrane region" description="Helical" evidence="1">
    <location>
        <begin position="120"/>
        <end position="140"/>
    </location>
</feature>
<proteinExistence type="predicted"/>
<keyword evidence="1" id="KW-1133">Transmembrane helix</keyword>
<feature type="transmembrane region" description="Helical" evidence="1">
    <location>
        <begin position="266"/>
        <end position="291"/>
    </location>
</feature>
<dbReference type="InterPro" id="IPR052529">
    <property type="entry name" value="Bact_Transport_Assoc"/>
</dbReference>
<protein>
    <submittedName>
        <fullName evidence="3">DUF418 domain-containing protein</fullName>
    </submittedName>
</protein>